<dbReference type="KEGG" id="kbs:EPA93_17355"/>
<evidence type="ECO:0000259" key="2">
    <source>
        <dbReference type="PROSITE" id="PS50125"/>
    </source>
</evidence>
<dbReference type="Gene3D" id="3.40.50.300">
    <property type="entry name" value="P-loop containing nucleotide triphosphate hydrolases"/>
    <property type="match status" value="1"/>
</dbReference>
<dbReference type="InterPro" id="IPR027417">
    <property type="entry name" value="P-loop_NTPase"/>
</dbReference>
<dbReference type="PROSITE" id="PS50125">
    <property type="entry name" value="GUANYLATE_CYCLASE_2"/>
    <property type="match status" value="1"/>
</dbReference>
<dbReference type="PRINTS" id="PR00364">
    <property type="entry name" value="DISEASERSIST"/>
</dbReference>
<feature type="domain" description="Guanylate cyclase" evidence="2">
    <location>
        <begin position="10"/>
        <end position="122"/>
    </location>
</feature>
<dbReference type="Gene3D" id="3.30.70.1230">
    <property type="entry name" value="Nucleotide cyclase"/>
    <property type="match status" value="1"/>
</dbReference>
<evidence type="ECO:0008006" key="5">
    <source>
        <dbReference type="Google" id="ProtNLM"/>
    </source>
</evidence>
<dbReference type="Pfam" id="PF25872">
    <property type="entry name" value="HTH_77"/>
    <property type="match status" value="1"/>
</dbReference>
<dbReference type="PRINTS" id="PR00038">
    <property type="entry name" value="HTHLUXR"/>
</dbReference>
<dbReference type="GO" id="GO:0004016">
    <property type="term" value="F:adenylate cyclase activity"/>
    <property type="evidence" value="ECO:0007669"/>
    <property type="project" value="UniProtKB-ARBA"/>
</dbReference>
<gene>
    <name evidence="3" type="ORF">EPA93_17355</name>
</gene>
<dbReference type="SMART" id="SM00421">
    <property type="entry name" value="HTH_LUXR"/>
    <property type="match status" value="1"/>
</dbReference>
<dbReference type="InterPro" id="IPR001054">
    <property type="entry name" value="A/G_cyclase"/>
</dbReference>
<dbReference type="EMBL" id="CP035758">
    <property type="protein sequence ID" value="QBD77664.1"/>
    <property type="molecule type" value="Genomic_DNA"/>
</dbReference>
<dbReference type="PROSITE" id="PS50043">
    <property type="entry name" value="HTH_LUXR_2"/>
    <property type="match status" value="1"/>
</dbReference>
<dbReference type="RefSeq" id="WP_129888718.1">
    <property type="nucleotide sequence ID" value="NZ_CP035758.1"/>
</dbReference>
<reference evidence="3 4" key="1">
    <citation type="submission" date="2019-01" db="EMBL/GenBank/DDBJ databases">
        <title>Ktedonosporobacter rubrisoli SCAWS-G2.</title>
        <authorList>
            <person name="Huang Y."/>
            <person name="Yan B."/>
        </authorList>
    </citation>
    <scope>NUCLEOTIDE SEQUENCE [LARGE SCALE GENOMIC DNA]</scope>
    <source>
        <strain evidence="3 4">SCAWS-G2</strain>
    </source>
</reference>
<dbReference type="Gene3D" id="1.10.10.10">
    <property type="entry name" value="Winged helix-like DNA-binding domain superfamily/Winged helix DNA-binding domain"/>
    <property type="match status" value="1"/>
</dbReference>
<dbReference type="Pfam" id="PF00211">
    <property type="entry name" value="Guanylate_cyc"/>
    <property type="match status" value="1"/>
</dbReference>
<dbReference type="PROSITE" id="PS00622">
    <property type="entry name" value="HTH_LUXR_1"/>
    <property type="match status" value="1"/>
</dbReference>
<protein>
    <recommendedName>
        <fullName evidence="5">Tetratricopeptide repeat protein</fullName>
    </recommendedName>
</protein>
<proteinExistence type="predicted"/>
<dbReference type="GO" id="GO:0009190">
    <property type="term" value="P:cyclic nucleotide biosynthetic process"/>
    <property type="evidence" value="ECO:0007669"/>
    <property type="project" value="InterPro"/>
</dbReference>
<dbReference type="InterPro" id="IPR000792">
    <property type="entry name" value="Tscrpt_reg_LuxR_C"/>
</dbReference>
<dbReference type="OrthoDB" id="149079at2"/>
<dbReference type="SUPFAM" id="SSF48452">
    <property type="entry name" value="TPR-like"/>
    <property type="match status" value="2"/>
</dbReference>
<dbReference type="InterPro" id="IPR011990">
    <property type="entry name" value="TPR-like_helical_dom_sf"/>
</dbReference>
<dbReference type="SUPFAM" id="SSF52540">
    <property type="entry name" value="P-loop containing nucleoside triphosphate hydrolases"/>
    <property type="match status" value="1"/>
</dbReference>
<evidence type="ECO:0000313" key="4">
    <source>
        <dbReference type="Proteomes" id="UP000290365"/>
    </source>
</evidence>
<dbReference type="GO" id="GO:0003677">
    <property type="term" value="F:DNA binding"/>
    <property type="evidence" value="ECO:0007669"/>
    <property type="project" value="InterPro"/>
</dbReference>
<dbReference type="GO" id="GO:0006355">
    <property type="term" value="P:regulation of DNA-templated transcription"/>
    <property type="evidence" value="ECO:0007669"/>
    <property type="project" value="InterPro"/>
</dbReference>
<dbReference type="SUPFAM" id="SSF46894">
    <property type="entry name" value="C-terminal effector domain of the bipartite response regulators"/>
    <property type="match status" value="1"/>
</dbReference>
<name>A0A4P6JQT3_KTERU</name>
<dbReference type="CDD" id="cd07302">
    <property type="entry name" value="CHD"/>
    <property type="match status" value="1"/>
</dbReference>
<dbReference type="AlphaFoldDB" id="A0A4P6JQT3"/>
<dbReference type="InterPro" id="IPR002182">
    <property type="entry name" value="NB-ARC"/>
</dbReference>
<dbReference type="SUPFAM" id="SSF55073">
    <property type="entry name" value="Nucleotide cyclase"/>
    <property type="match status" value="1"/>
</dbReference>
<dbReference type="Pfam" id="PF00196">
    <property type="entry name" value="GerE"/>
    <property type="match status" value="1"/>
</dbReference>
<dbReference type="InterPro" id="IPR016032">
    <property type="entry name" value="Sig_transdc_resp-reg_C-effctor"/>
</dbReference>
<dbReference type="PANTHER" id="PTHR47691">
    <property type="entry name" value="REGULATOR-RELATED"/>
    <property type="match status" value="1"/>
</dbReference>
<dbReference type="CDD" id="cd06170">
    <property type="entry name" value="LuxR_C_like"/>
    <property type="match status" value="1"/>
</dbReference>
<dbReference type="GO" id="GO:0043531">
    <property type="term" value="F:ADP binding"/>
    <property type="evidence" value="ECO:0007669"/>
    <property type="project" value="InterPro"/>
</dbReference>
<organism evidence="3 4">
    <name type="scientific">Ktedonosporobacter rubrisoli</name>
    <dbReference type="NCBI Taxonomy" id="2509675"/>
    <lineage>
        <taxon>Bacteria</taxon>
        <taxon>Bacillati</taxon>
        <taxon>Chloroflexota</taxon>
        <taxon>Ktedonobacteria</taxon>
        <taxon>Ktedonobacterales</taxon>
        <taxon>Ktedonosporobacteraceae</taxon>
        <taxon>Ktedonosporobacter</taxon>
    </lineage>
</organism>
<feature type="domain" description="HTH luxR-type" evidence="1">
    <location>
        <begin position="979"/>
        <end position="1044"/>
    </location>
</feature>
<evidence type="ECO:0000259" key="1">
    <source>
        <dbReference type="PROSITE" id="PS50043"/>
    </source>
</evidence>
<dbReference type="InterPro" id="IPR036388">
    <property type="entry name" value="WH-like_DNA-bd_sf"/>
</dbReference>
<dbReference type="InterPro" id="IPR058852">
    <property type="entry name" value="HTH_77"/>
</dbReference>
<dbReference type="GO" id="GO:0035556">
    <property type="term" value="P:intracellular signal transduction"/>
    <property type="evidence" value="ECO:0007669"/>
    <property type="project" value="InterPro"/>
</dbReference>
<evidence type="ECO:0000313" key="3">
    <source>
        <dbReference type="EMBL" id="QBD77664.1"/>
    </source>
</evidence>
<dbReference type="Gene3D" id="1.25.40.10">
    <property type="entry name" value="Tetratricopeptide repeat domain"/>
    <property type="match status" value="1"/>
</dbReference>
<dbReference type="Pfam" id="PF00931">
    <property type="entry name" value="NB-ARC"/>
    <property type="match status" value="1"/>
</dbReference>
<dbReference type="InterPro" id="IPR029787">
    <property type="entry name" value="Nucleotide_cyclase"/>
</dbReference>
<keyword evidence="4" id="KW-1185">Reference proteome</keyword>
<dbReference type="Proteomes" id="UP000290365">
    <property type="component" value="Chromosome"/>
</dbReference>
<accession>A0A4P6JQT3</accession>
<sequence>MQNLPTGTVTLLFTDIVGPTHLLTQQSDCYAQTLAEIREILRVAFRQWNGIVVNAQGEAFFAVFARATEAVQASVTAQRALASHAFPHGAMAQVCMGLHTGEPKRMPEGYVGLDVQRAARLVIAGHGGQILLSQTTCALVEQDLPEGVHLRDLGEHRLKNLGHPMRLFQLVIADFPADFPALHMSESFPNNLPVQPMPLLGREQEMAALAELLSRTDVHLVTLTGPGGTGKTRLALQMAADVSERFAHGVFFVNLAPISDPVLVVPTIAETLAIRERSGRALLERLMEELRPREMLLLLDNFEQVVSAAEQVAVLLAACPQLKVLVTSREVLHLRAEHEFPVPPLAVPDPDHLPDLARLSHQAAVALFLQQARAVKPDFHLTDANARAVASVCARLDGLPLAIELAAARMKLFSPQALLARLGQRFSLLTSASRDVPDRQQTLYNTIAWSYQLLDTQEQQLFRQLSVFVGGCSLEAIEAVCTPPGCTSTFILDGISSLVDKSLLQRVELHLGEEPRFMMLETLREYALQRLESHGEAKTACKAHAAYFLHLAEEAEQGMNGPRQAALLEHLEQEHDNLRAAMQWATSSIEEGNDMALRLGGALCSFWFVRAYASEGRDFLEHALMLAHEVAAEVRAKALYAASQLHIALGALDRAEECCEQSLALYRECADIRGIANSLHLLADVAWARGELTVSHALGEESLTLFRDLGDNRSIAYLLYHQGEVAIVQGRYTRVRDLLMESVAISRKLGDTRTLALSLFKLAQLYWLSEGNPGQVHPWLDESFALFKEVGNKERIANCFHLWAMLALSEGDMLGTASHIEQALALFQEIKQRDGIVRSLYVKAQMATVQQNYALSQMLYEQGVKLALELDDKLTIIPGLEGLAAAVAAQGNHVWAARLWGAAEALREEIGAPLPPVERVSYQQAVTASRTQLGEHALASAWAEGGSMLLEQALAKPGLEVLPVSTLGDWPLSSTTSSPSSNPDGLTAREVEVLRAVAEGLTNEQVAQRLIISPRTVDTHLTSIYSKISVSSRVAATRYAIEHHLI</sequence>
<dbReference type="PANTHER" id="PTHR47691:SF3">
    <property type="entry name" value="HTH-TYPE TRANSCRIPTIONAL REGULATOR RV0890C-RELATED"/>
    <property type="match status" value="1"/>
</dbReference>